<evidence type="ECO:0000313" key="1">
    <source>
        <dbReference type="EMBL" id="KDR68332.1"/>
    </source>
</evidence>
<keyword evidence="2" id="KW-1185">Reference proteome</keyword>
<protein>
    <recommendedName>
        <fullName evidence="3">F-box domain-containing protein</fullName>
    </recommendedName>
</protein>
<evidence type="ECO:0000313" key="2">
    <source>
        <dbReference type="Proteomes" id="UP000027222"/>
    </source>
</evidence>
<accession>A0A067SEB2</accession>
<sequence length="445" mass="51056">MPSTESILPFELEEHILNYLQDDFPALKACALTCHRFVAHAQRVLFARVEIFFSGDPVERNRLEEFCLLASTDIGDLVNDLSIVVVNSIIVPEYTGLNLPMLKGLRNMNLDAEVAKISWEAMSRTLRFTLWTTLTQQSHSLVNLRLSHIEELPLSVFANFRSLEGLFLEGVSFNIDDCRLLESGLWPEPIGNSIQCPPEQRPHLKRLRLNLINFHLMASILWITNPQCPFDVSVLEELSISKDPSYDFWSWDNINAKINTLLQACANSLQTFRYSPVFRVDEDDLNDVDDSDWEEWLEDETSTTSLQCRPIDFKSLPHLRILRLSIPESKPLEYGFFDLWFRELANQVKCCHLIEEVSIKLSVNIIGRPLSLAALKEALLSPTLPLLHRVAIFVHSHENKLSSEDLQRVREELLDLEQKGTLIIEQASSILGFLSEVNERFQIGW</sequence>
<name>A0A067SEB2_GALM3</name>
<dbReference type="HOGENOM" id="CLU_665720_0_0_1"/>
<gene>
    <name evidence="1" type="ORF">GALMADRAFT_256957</name>
</gene>
<dbReference type="SUPFAM" id="SSF81383">
    <property type="entry name" value="F-box domain"/>
    <property type="match status" value="1"/>
</dbReference>
<proteinExistence type="predicted"/>
<reference evidence="2" key="1">
    <citation type="journal article" date="2014" name="Proc. Natl. Acad. Sci. U.S.A.">
        <title>Extensive sampling of basidiomycete genomes demonstrates inadequacy of the white-rot/brown-rot paradigm for wood decay fungi.</title>
        <authorList>
            <person name="Riley R."/>
            <person name="Salamov A.A."/>
            <person name="Brown D.W."/>
            <person name="Nagy L.G."/>
            <person name="Floudas D."/>
            <person name="Held B.W."/>
            <person name="Levasseur A."/>
            <person name="Lombard V."/>
            <person name="Morin E."/>
            <person name="Otillar R."/>
            <person name="Lindquist E.A."/>
            <person name="Sun H."/>
            <person name="LaButti K.M."/>
            <person name="Schmutz J."/>
            <person name="Jabbour D."/>
            <person name="Luo H."/>
            <person name="Baker S.E."/>
            <person name="Pisabarro A.G."/>
            <person name="Walton J.D."/>
            <person name="Blanchette R.A."/>
            <person name="Henrissat B."/>
            <person name="Martin F."/>
            <person name="Cullen D."/>
            <person name="Hibbett D.S."/>
            <person name="Grigoriev I.V."/>
        </authorList>
    </citation>
    <scope>NUCLEOTIDE SEQUENCE [LARGE SCALE GENOMIC DNA]</scope>
    <source>
        <strain evidence="2">CBS 339.88</strain>
    </source>
</reference>
<dbReference type="EMBL" id="KL142408">
    <property type="protein sequence ID" value="KDR68332.1"/>
    <property type="molecule type" value="Genomic_DNA"/>
</dbReference>
<dbReference type="InterPro" id="IPR036047">
    <property type="entry name" value="F-box-like_dom_sf"/>
</dbReference>
<dbReference type="OrthoDB" id="2788229at2759"/>
<dbReference type="Proteomes" id="UP000027222">
    <property type="component" value="Unassembled WGS sequence"/>
</dbReference>
<organism evidence="1 2">
    <name type="scientific">Galerina marginata (strain CBS 339.88)</name>
    <dbReference type="NCBI Taxonomy" id="685588"/>
    <lineage>
        <taxon>Eukaryota</taxon>
        <taxon>Fungi</taxon>
        <taxon>Dikarya</taxon>
        <taxon>Basidiomycota</taxon>
        <taxon>Agaricomycotina</taxon>
        <taxon>Agaricomycetes</taxon>
        <taxon>Agaricomycetidae</taxon>
        <taxon>Agaricales</taxon>
        <taxon>Agaricineae</taxon>
        <taxon>Strophariaceae</taxon>
        <taxon>Galerina</taxon>
    </lineage>
</organism>
<dbReference type="AlphaFoldDB" id="A0A067SEB2"/>
<evidence type="ECO:0008006" key="3">
    <source>
        <dbReference type="Google" id="ProtNLM"/>
    </source>
</evidence>